<protein>
    <submittedName>
        <fullName evidence="8">Regenerating islet-derived protein 3-gamma</fullName>
    </submittedName>
</protein>
<keyword evidence="3" id="KW-0430">Lectin</keyword>
<dbReference type="InParanoid" id="A0A6P3FC87"/>
<gene>
    <name evidence="8" type="primary">LOC101579569</name>
</gene>
<dbReference type="GO" id="GO:0030246">
    <property type="term" value="F:carbohydrate binding"/>
    <property type="evidence" value="ECO:0007669"/>
    <property type="project" value="UniProtKB-KW"/>
</dbReference>
<feature type="signal peptide" evidence="5">
    <location>
        <begin position="1"/>
        <end position="28"/>
    </location>
</feature>
<dbReference type="PANTHER" id="PTHR22803">
    <property type="entry name" value="MANNOSE, PHOSPHOLIPASE, LECTIN RECEPTOR RELATED"/>
    <property type="match status" value="1"/>
</dbReference>
<organism evidence="7 8">
    <name type="scientific">Octodon degus</name>
    <name type="common">Degu</name>
    <name type="synonym">Sciurus degus</name>
    <dbReference type="NCBI Taxonomy" id="10160"/>
    <lineage>
        <taxon>Eukaryota</taxon>
        <taxon>Metazoa</taxon>
        <taxon>Chordata</taxon>
        <taxon>Craniata</taxon>
        <taxon>Vertebrata</taxon>
        <taxon>Euteleostomi</taxon>
        <taxon>Mammalia</taxon>
        <taxon>Eutheria</taxon>
        <taxon>Euarchontoglires</taxon>
        <taxon>Glires</taxon>
        <taxon>Rodentia</taxon>
        <taxon>Hystricomorpha</taxon>
        <taxon>Octodontidae</taxon>
        <taxon>Octodon</taxon>
    </lineage>
</organism>
<evidence type="ECO:0000313" key="8">
    <source>
        <dbReference type="RefSeq" id="XP_004634235.1"/>
    </source>
</evidence>
<dbReference type="PROSITE" id="PS50041">
    <property type="entry name" value="C_TYPE_LECTIN_2"/>
    <property type="match status" value="1"/>
</dbReference>
<dbReference type="GO" id="GO:0005576">
    <property type="term" value="C:extracellular region"/>
    <property type="evidence" value="ECO:0007669"/>
    <property type="project" value="UniProtKB-SubCell"/>
</dbReference>
<dbReference type="PRINTS" id="PR01504">
    <property type="entry name" value="PNCREATITSAP"/>
</dbReference>
<dbReference type="SUPFAM" id="SSF56436">
    <property type="entry name" value="C-type lectin-like"/>
    <property type="match status" value="1"/>
</dbReference>
<keyword evidence="4" id="KW-1015">Disulfide bond</keyword>
<keyword evidence="5" id="KW-0732">Signal</keyword>
<dbReference type="Pfam" id="PF00059">
    <property type="entry name" value="Lectin_C"/>
    <property type="match status" value="1"/>
</dbReference>
<dbReference type="InterPro" id="IPR016186">
    <property type="entry name" value="C-type_lectin-like/link_sf"/>
</dbReference>
<dbReference type="InterPro" id="IPR016187">
    <property type="entry name" value="CTDL_fold"/>
</dbReference>
<feature type="chain" id="PRO_5027789886" evidence="5">
    <location>
        <begin position="29"/>
        <end position="175"/>
    </location>
</feature>
<dbReference type="RefSeq" id="XP_004634235.1">
    <property type="nucleotide sequence ID" value="XM_004634178.1"/>
</dbReference>
<dbReference type="OrthoDB" id="418245at2759"/>
<keyword evidence="2" id="KW-0964">Secreted</keyword>
<dbReference type="GeneID" id="101579569"/>
<evidence type="ECO:0000313" key="7">
    <source>
        <dbReference type="Proteomes" id="UP000515203"/>
    </source>
</evidence>
<sequence length="175" mass="19320">MLPASSLKGVSWVLFSSLLLLCQVQGEGAREKLSSPRVSCPQGSRAYGSYCYALFKTPKSWTFAELACQKRPSGHLASVLSEAEAAFMSSLVRISGTSYPYIWIGLHDSTLGLEPNAGGWVWSSTDVLDFFNWDRNPSTASDRGYCGSVTQTSGFLKWRDYDCDAELPYICKFKP</sequence>
<evidence type="ECO:0000256" key="5">
    <source>
        <dbReference type="SAM" id="SignalP"/>
    </source>
</evidence>
<evidence type="ECO:0000259" key="6">
    <source>
        <dbReference type="PROSITE" id="PS50041"/>
    </source>
</evidence>
<dbReference type="InterPro" id="IPR018378">
    <property type="entry name" value="C-type_lectin_CS"/>
</dbReference>
<proteinExistence type="predicted"/>
<name>A0A6P3FC87_OCTDE</name>
<keyword evidence="7" id="KW-1185">Reference proteome</keyword>
<feature type="domain" description="C-type lectin" evidence="6">
    <location>
        <begin position="47"/>
        <end position="172"/>
    </location>
</feature>
<evidence type="ECO:0000256" key="2">
    <source>
        <dbReference type="ARBA" id="ARBA00022525"/>
    </source>
</evidence>
<dbReference type="InterPro" id="IPR050111">
    <property type="entry name" value="C-type_lectin/snaclec_domain"/>
</dbReference>
<evidence type="ECO:0000256" key="1">
    <source>
        <dbReference type="ARBA" id="ARBA00004613"/>
    </source>
</evidence>
<dbReference type="SMART" id="SM00034">
    <property type="entry name" value="CLECT"/>
    <property type="match status" value="1"/>
</dbReference>
<dbReference type="Gene3D" id="3.10.100.10">
    <property type="entry name" value="Mannose-Binding Protein A, subunit A"/>
    <property type="match status" value="1"/>
</dbReference>
<accession>A0A6P3FC87</accession>
<dbReference type="PROSITE" id="PS00615">
    <property type="entry name" value="C_TYPE_LECTIN_1"/>
    <property type="match status" value="1"/>
</dbReference>
<evidence type="ECO:0000256" key="4">
    <source>
        <dbReference type="ARBA" id="ARBA00023157"/>
    </source>
</evidence>
<reference evidence="8" key="1">
    <citation type="submission" date="2025-08" db="UniProtKB">
        <authorList>
            <consortium name="RefSeq"/>
        </authorList>
    </citation>
    <scope>IDENTIFICATION</scope>
</reference>
<dbReference type="Proteomes" id="UP000515203">
    <property type="component" value="Unplaced"/>
</dbReference>
<evidence type="ECO:0000256" key="3">
    <source>
        <dbReference type="ARBA" id="ARBA00022734"/>
    </source>
</evidence>
<dbReference type="FunFam" id="3.10.100.10:FF:000015">
    <property type="entry name" value="C-type lectin Cal"/>
    <property type="match status" value="1"/>
</dbReference>
<comment type="subcellular location">
    <subcellularLocation>
        <location evidence="1">Secreted</location>
    </subcellularLocation>
</comment>
<dbReference type="AlphaFoldDB" id="A0A6P3FC87"/>
<dbReference type="InterPro" id="IPR001304">
    <property type="entry name" value="C-type_lectin-like"/>
</dbReference>